<feature type="domain" description="HPt" evidence="1">
    <location>
        <begin position="54"/>
        <end position="98"/>
    </location>
</feature>
<dbReference type="Proteomes" id="UP001144256">
    <property type="component" value="Unassembled WGS sequence"/>
</dbReference>
<dbReference type="InterPro" id="IPR036641">
    <property type="entry name" value="HPT_dom_sf"/>
</dbReference>
<dbReference type="Pfam" id="PF01627">
    <property type="entry name" value="Hpt"/>
    <property type="match status" value="1"/>
</dbReference>
<sequence length="132" mass="15270">MSELKKREVFRVCIIDVNTDNIDYNSALSKLGDSIKLYKIILVGFKNKYNDAYEVLIELCREKNYNEARILAHSLKGVCGNLGANNLEIISRKLEFSYINNDNNYIQLLDEFKHEISLVLNDINSILDCIDY</sequence>
<protein>
    <recommendedName>
        <fullName evidence="1">HPt domain-containing protein</fullName>
    </recommendedName>
</protein>
<evidence type="ECO:0000259" key="1">
    <source>
        <dbReference type="Pfam" id="PF01627"/>
    </source>
</evidence>
<dbReference type="Gene3D" id="1.20.120.160">
    <property type="entry name" value="HPT domain"/>
    <property type="match status" value="1"/>
</dbReference>
<dbReference type="GO" id="GO:0000160">
    <property type="term" value="P:phosphorelay signal transduction system"/>
    <property type="evidence" value="ECO:0007669"/>
    <property type="project" value="InterPro"/>
</dbReference>
<gene>
    <name evidence="2" type="ORF">SH1V18_45660</name>
</gene>
<keyword evidence="3" id="KW-1185">Reference proteome</keyword>
<dbReference type="SUPFAM" id="SSF47226">
    <property type="entry name" value="Histidine-containing phosphotransfer domain, HPT domain"/>
    <property type="match status" value="1"/>
</dbReference>
<dbReference type="RefSeq" id="WP_281819489.1">
    <property type="nucleotide sequence ID" value="NZ_BRLB01000026.1"/>
</dbReference>
<organism evidence="2 3">
    <name type="scientific">Vallitalea longa</name>
    <dbReference type="NCBI Taxonomy" id="2936439"/>
    <lineage>
        <taxon>Bacteria</taxon>
        <taxon>Bacillati</taxon>
        <taxon>Bacillota</taxon>
        <taxon>Clostridia</taxon>
        <taxon>Lachnospirales</taxon>
        <taxon>Vallitaleaceae</taxon>
        <taxon>Vallitalea</taxon>
    </lineage>
</organism>
<dbReference type="EMBL" id="BRLB01000026">
    <property type="protein sequence ID" value="GKX32086.1"/>
    <property type="molecule type" value="Genomic_DNA"/>
</dbReference>
<dbReference type="AlphaFoldDB" id="A0A9W6DGA0"/>
<reference evidence="2" key="1">
    <citation type="submission" date="2022-06" db="EMBL/GenBank/DDBJ databases">
        <title>Vallitalea longa sp. nov., an anaerobic bacterium isolated from marine sediment.</title>
        <authorList>
            <person name="Hirano S."/>
            <person name="Terahara T."/>
            <person name="Mori K."/>
            <person name="Hamada M."/>
            <person name="Matsumoto R."/>
            <person name="Kobayashi T."/>
        </authorList>
    </citation>
    <scope>NUCLEOTIDE SEQUENCE</scope>
    <source>
        <strain evidence="2">SH18-1</strain>
    </source>
</reference>
<dbReference type="InterPro" id="IPR008207">
    <property type="entry name" value="Sig_transdc_His_kin_Hpt_dom"/>
</dbReference>
<dbReference type="CDD" id="cd00088">
    <property type="entry name" value="HPT"/>
    <property type="match status" value="1"/>
</dbReference>
<evidence type="ECO:0000313" key="2">
    <source>
        <dbReference type="EMBL" id="GKX32086.1"/>
    </source>
</evidence>
<proteinExistence type="predicted"/>
<comment type="caution">
    <text evidence="2">The sequence shown here is derived from an EMBL/GenBank/DDBJ whole genome shotgun (WGS) entry which is preliminary data.</text>
</comment>
<accession>A0A9W6DGA0</accession>
<evidence type="ECO:0000313" key="3">
    <source>
        <dbReference type="Proteomes" id="UP001144256"/>
    </source>
</evidence>
<name>A0A9W6DGA0_9FIRM</name>